<dbReference type="OrthoDB" id="1896560at2759"/>
<dbReference type="Pfam" id="PF25019">
    <property type="entry name" value="LRR_R13L1-DRL21"/>
    <property type="match status" value="1"/>
</dbReference>
<dbReference type="SUPFAM" id="SSF52058">
    <property type="entry name" value="L domain-like"/>
    <property type="match status" value="1"/>
</dbReference>
<dbReference type="Gene3D" id="3.80.10.10">
    <property type="entry name" value="Ribonuclease Inhibitor"/>
    <property type="match status" value="1"/>
</dbReference>
<comment type="caution">
    <text evidence="2">The sequence shown here is derived from an EMBL/GenBank/DDBJ whole genome shotgun (WGS) entry which is preliminary data.</text>
</comment>
<reference evidence="2" key="1">
    <citation type="submission" date="2019-11" db="EMBL/GenBank/DDBJ databases">
        <authorList>
            <person name="Liu Y."/>
            <person name="Hou J."/>
            <person name="Li T.-Q."/>
            <person name="Guan C.-H."/>
            <person name="Wu X."/>
            <person name="Wu H.-Z."/>
            <person name="Ling F."/>
            <person name="Zhang R."/>
            <person name="Shi X.-G."/>
            <person name="Ren J.-P."/>
            <person name="Chen E.-F."/>
            <person name="Sun J.-M."/>
        </authorList>
    </citation>
    <scope>NUCLEOTIDE SEQUENCE</scope>
    <source>
        <strain evidence="2">Adult_tree_wgs_1</strain>
        <tissue evidence="2">Leaves</tissue>
    </source>
</reference>
<accession>A0A834FT93</accession>
<organism evidence="2 3">
    <name type="scientific">Rhododendron simsii</name>
    <name type="common">Sims's rhododendron</name>
    <dbReference type="NCBI Taxonomy" id="118357"/>
    <lineage>
        <taxon>Eukaryota</taxon>
        <taxon>Viridiplantae</taxon>
        <taxon>Streptophyta</taxon>
        <taxon>Embryophyta</taxon>
        <taxon>Tracheophyta</taxon>
        <taxon>Spermatophyta</taxon>
        <taxon>Magnoliopsida</taxon>
        <taxon>eudicotyledons</taxon>
        <taxon>Gunneridae</taxon>
        <taxon>Pentapetalae</taxon>
        <taxon>asterids</taxon>
        <taxon>Ericales</taxon>
        <taxon>Ericaceae</taxon>
        <taxon>Ericoideae</taxon>
        <taxon>Rhodoreae</taxon>
        <taxon>Rhododendron</taxon>
    </lineage>
</organism>
<evidence type="ECO:0000313" key="2">
    <source>
        <dbReference type="EMBL" id="KAF7112272.1"/>
    </source>
</evidence>
<dbReference type="Proteomes" id="UP000626092">
    <property type="component" value="Unassembled WGS sequence"/>
</dbReference>
<evidence type="ECO:0000313" key="3">
    <source>
        <dbReference type="Proteomes" id="UP000626092"/>
    </source>
</evidence>
<keyword evidence="3" id="KW-1185">Reference proteome</keyword>
<name>A0A834FT93_RHOSS</name>
<dbReference type="InterPro" id="IPR056789">
    <property type="entry name" value="LRR_R13L1-DRL21"/>
</dbReference>
<proteinExistence type="predicted"/>
<gene>
    <name evidence="2" type="ORF">RHSIM_RhsimUnG0246300</name>
</gene>
<dbReference type="InterPro" id="IPR032675">
    <property type="entry name" value="LRR_dom_sf"/>
</dbReference>
<dbReference type="AlphaFoldDB" id="A0A834FT93"/>
<dbReference type="PANTHER" id="PTHR47186">
    <property type="entry name" value="LEUCINE-RICH REPEAT-CONTAINING PROTEIN 57"/>
    <property type="match status" value="1"/>
</dbReference>
<feature type="domain" description="R13L1/DRL21-like LRR repeat region" evidence="1">
    <location>
        <begin position="26"/>
        <end position="71"/>
    </location>
</feature>
<dbReference type="EMBL" id="WJXA01000546">
    <property type="protein sequence ID" value="KAF7112272.1"/>
    <property type="molecule type" value="Genomic_DNA"/>
</dbReference>
<sequence length="342" mass="38275">MDAAMVGEALLGAVVGVLVDRLASLEFINFFRGDQSFCSMVSLCLENCKNCFSLPPLGQMPSFKEFTIARMPGITNVGREFYGETSSLSKLFPSLEALRFEDMSGWVDWCILDSEEFSRLQKLEEYFYTQPSVDAMPRGTVGMVSMYLEGLTLDSCESLESLPLGGIQLQNLSSLWVRGCEKLKALPEQMHTLQPSLQTLVLGDCLEIESFPEGGLPSRLTSLGIYNCKKLIGGRRDWGLQTLPSLTFFSLSKDEDVLESFPEEGLLPPTLTFLRFGDLPNLKSLNFRGLQLLGSLETLFIWNCPQLQSLPEEGLPTSLLNLKLEHCPLLKPRCRREEGEDW</sequence>
<dbReference type="PANTHER" id="PTHR47186:SF3">
    <property type="entry name" value="OS09G0267800 PROTEIN"/>
    <property type="match status" value="1"/>
</dbReference>
<evidence type="ECO:0000259" key="1">
    <source>
        <dbReference type="Pfam" id="PF25019"/>
    </source>
</evidence>
<protein>
    <recommendedName>
        <fullName evidence="1">R13L1/DRL21-like LRR repeat region domain-containing protein</fullName>
    </recommendedName>
</protein>